<gene>
    <name evidence="1" type="ORF">HCZ30_16310</name>
</gene>
<dbReference type="EMBL" id="JAATOP010000017">
    <property type="protein sequence ID" value="NIY73989.1"/>
    <property type="molecule type" value="Genomic_DNA"/>
</dbReference>
<reference evidence="1 2" key="1">
    <citation type="submission" date="2020-03" db="EMBL/GenBank/DDBJ databases">
        <title>Bacterial isolates of synthetic phycosphere.</title>
        <authorList>
            <person name="Fu H."/>
            <person name="Moran M.A."/>
        </authorList>
    </citation>
    <scope>NUCLEOTIDE SEQUENCE [LARGE SCALE GENOMIC DNA]</scope>
    <source>
        <strain evidence="1 2">HF1</strain>
    </source>
</reference>
<evidence type="ECO:0000313" key="1">
    <source>
        <dbReference type="EMBL" id="NIY73989.1"/>
    </source>
</evidence>
<accession>A0ABX0W3Z6</accession>
<dbReference type="Proteomes" id="UP000709466">
    <property type="component" value="Unassembled WGS sequence"/>
</dbReference>
<organism evidence="1 2">
    <name type="scientific">Marivivens donghaensis</name>
    <dbReference type="NCBI Taxonomy" id="1699413"/>
    <lineage>
        <taxon>Bacteria</taxon>
        <taxon>Pseudomonadati</taxon>
        <taxon>Pseudomonadota</taxon>
        <taxon>Alphaproteobacteria</taxon>
        <taxon>Rhodobacterales</taxon>
        <taxon>Paracoccaceae</taxon>
        <taxon>Marivivens group</taxon>
        <taxon>Marivivens</taxon>
    </lineage>
</organism>
<sequence length="98" mass="10987">MQNIIANLIEKNLPSVAQSLLENRMVEVNATLDELQRYALNTSAEVESAVENYMALHTETTNLRIALRDALEEIEYLKKSNAKLADTIALERVLSKLG</sequence>
<dbReference type="RefSeq" id="WP_167639369.1">
    <property type="nucleotide sequence ID" value="NZ_JAATOP010000017.1"/>
</dbReference>
<keyword evidence="2" id="KW-1185">Reference proteome</keyword>
<name>A0ABX0W3Z6_9RHOB</name>
<protein>
    <submittedName>
        <fullName evidence="1">Uncharacterized protein</fullName>
    </submittedName>
</protein>
<comment type="caution">
    <text evidence="1">The sequence shown here is derived from an EMBL/GenBank/DDBJ whole genome shotgun (WGS) entry which is preliminary data.</text>
</comment>
<evidence type="ECO:0000313" key="2">
    <source>
        <dbReference type="Proteomes" id="UP000709466"/>
    </source>
</evidence>
<proteinExistence type="predicted"/>